<dbReference type="Proteomes" id="UP000233469">
    <property type="component" value="Unassembled WGS sequence"/>
</dbReference>
<proteinExistence type="predicted"/>
<dbReference type="VEuPathDB" id="FungiDB:RhiirA1_450166"/>
<evidence type="ECO:0000313" key="2">
    <source>
        <dbReference type="Proteomes" id="UP000233469"/>
    </source>
</evidence>
<reference evidence="1 2" key="1">
    <citation type="submission" date="2016-04" db="EMBL/GenBank/DDBJ databases">
        <title>Genome analyses suggest a sexual origin of heterokaryosis in a supposedly ancient asexual fungus.</title>
        <authorList>
            <person name="Ropars J."/>
            <person name="Sedzielewska K."/>
            <person name="Noel J."/>
            <person name="Charron P."/>
            <person name="Farinelli L."/>
            <person name="Marton T."/>
            <person name="Kruger M."/>
            <person name="Pelin A."/>
            <person name="Brachmann A."/>
            <person name="Corradi N."/>
        </authorList>
    </citation>
    <scope>NUCLEOTIDE SEQUENCE [LARGE SCALE GENOMIC DNA]</scope>
    <source>
        <strain evidence="1 2">C2</strain>
    </source>
</reference>
<evidence type="ECO:0000313" key="1">
    <source>
        <dbReference type="EMBL" id="PKK57922.1"/>
    </source>
</evidence>
<comment type="caution">
    <text evidence="1">The sequence shown here is derived from an EMBL/GenBank/DDBJ whole genome shotgun (WGS) entry which is preliminary data.</text>
</comment>
<name>A0A2N1M8H5_9GLOM</name>
<accession>A0A2N1M8H5</accession>
<organism evidence="1 2">
    <name type="scientific">Rhizophagus irregularis</name>
    <dbReference type="NCBI Taxonomy" id="588596"/>
    <lineage>
        <taxon>Eukaryota</taxon>
        <taxon>Fungi</taxon>
        <taxon>Fungi incertae sedis</taxon>
        <taxon>Mucoromycota</taxon>
        <taxon>Glomeromycotina</taxon>
        <taxon>Glomeromycetes</taxon>
        <taxon>Glomerales</taxon>
        <taxon>Glomeraceae</taxon>
        <taxon>Rhizophagus</taxon>
    </lineage>
</organism>
<dbReference type="AlphaFoldDB" id="A0A2N1M8H5"/>
<protein>
    <submittedName>
        <fullName evidence="1">Uncharacterized protein</fullName>
    </submittedName>
</protein>
<gene>
    <name evidence="1" type="ORF">RhiirC2_797166</name>
</gene>
<dbReference type="VEuPathDB" id="FungiDB:FUN_004171"/>
<sequence>MPMKFKDLLLISKNIILLSKQKIGIIGHINGWAKFVRATQLCLEPVISRQELEEIQTLLVGFIHYYENSSYQLPLSFTYKEIIQETVLLVDKNAHRPRAVDFKKREFYGQVLYYFVHEFRGELSMLAFIHWIRNPEMLGNHIQFFHNFGETSVINVIAIDHCVGFLKVLANKHIIVDKEN</sequence>
<reference evidence="1 2" key="2">
    <citation type="submission" date="2017-10" db="EMBL/GenBank/DDBJ databases">
        <title>Extensive intraspecific genome diversity in a model arbuscular mycorrhizal fungus.</title>
        <authorList>
            <person name="Chen E.C.H."/>
            <person name="Morin E."/>
            <person name="Baudet D."/>
            <person name="Noel J."/>
            <person name="Ndikumana S."/>
            <person name="Charron P."/>
            <person name="St-Onge C."/>
            <person name="Giorgi J."/>
            <person name="Grigoriev I.V."/>
            <person name="Roux C."/>
            <person name="Martin F.M."/>
            <person name="Corradi N."/>
        </authorList>
    </citation>
    <scope>NUCLEOTIDE SEQUENCE [LARGE SCALE GENOMIC DNA]</scope>
    <source>
        <strain evidence="1 2">C2</strain>
    </source>
</reference>
<dbReference type="EMBL" id="LLXL01003975">
    <property type="protein sequence ID" value="PKK57922.1"/>
    <property type="molecule type" value="Genomic_DNA"/>
</dbReference>